<reference evidence="3 4" key="1">
    <citation type="journal article" date="2023" name="G3 (Bethesda)">
        <title>A chromosome-level genome assembly of Zasmidium syzygii isolated from banana leaves.</title>
        <authorList>
            <person name="van Westerhoven A.C."/>
            <person name="Mehrabi R."/>
            <person name="Talebi R."/>
            <person name="Steentjes M.B.F."/>
            <person name="Corcolon B."/>
            <person name="Chong P.A."/>
            <person name="Kema G.H.J."/>
            <person name="Seidl M.F."/>
        </authorList>
    </citation>
    <scope>NUCLEOTIDE SEQUENCE [LARGE SCALE GENOMIC DNA]</scope>
    <source>
        <strain evidence="3 4">P124</strain>
    </source>
</reference>
<comment type="caution">
    <text evidence="3">The sequence shown here is derived from an EMBL/GenBank/DDBJ whole genome shotgun (WGS) entry which is preliminary data.</text>
</comment>
<proteinExistence type="predicted"/>
<evidence type="ECO:0000313" key="4">
    <source>
        <dbReference type="Proteomes" id="UP001305779"/>
    </source>
</evidence>
<feature type="compositionally biased region" description="Polar residues" evidence="1">
    <location>
        <begin position="9"/>
        <end position="23"/>
    </location>
</feature>
<feature type="domain" description="DUF6590" evidence="2">
    <location>
        <begin position="154"/>
        <end position="295"/>
    </location>
</feature>
<dbReference type="Proteomes" id="UP001305779">
    <property type="component" value="Unassembled WGS sequence"/>
</dbReference>
<feature type="compositionally biased region" description="Pro residues" evidence="1">
    <location>
        <begin position="28"/>
        <end position="42"/>
    </location>
</feature>
<dbReference type="EMBL" id="JAXOVC010000001">
    <property type="protein sequence ID" value="KAK4508113.1"/>
    <property type="molecule type" value="Genomic_DNA"/>
</dbReference>
<evidence type="ECO:0000313" key="3">
    <source>
        <dbReference type="EMBL" id="KAK4508113.1"/>
    </source>
</evidence>
<feature type="region of interest" description="Disordered" evidence="1">
    <location>
        <begin position="1"/>
        <end position="61"/>
    </location>
</feature>
<evidence type="ECO:0000259" key="2">
    <source>
        <dbReference type="Pfam" id="PF20233"/>
    </source>
</evidence>
<evidence type="ECO:0000256" key="1">
    <source>
        <dbReference type="SAM" id="MobiDB-lite"/>
    </source>
</evidence>
<gene>
    <name evidence="3" type="ORF">PRZ48_001851</name>
</gene>
<organism evidence="3 4">
    <name type="scientific">Zasmidium cellare</name>
    <name type="common">Wine cellar mold</name>
    <name type="synonym">Racodium cellare</name>
    <dbReference type="NCBI Taxonomy" id="395010"/>
    <lineage>
        <taxon>Eukaryota</taxon>
        <taxon>Fungi</taxon>
        <taxon>Dikarya</taxon>
        <taxon>Ascomycota</taxon>
        <taxon>Pezizomycotina</taxon>
        <taxon>Dothideomycetes</taxon>
        <taxon>Dothideomycetidae</taxon>
        <taxon>Mycosphaerellales</taxon>
        <taxon>Mycosphaerellaceae</taxon>
        <taxon>Zasmidium</taxon>
    </lineage>
</organism>
<feature type="region of interest" description="Disordered" evidence="1">
    <location>
        <begin position="88"/>
        <end position="125"/>
    </location>
</feature>
<name>A0ABR0F3Q8_ZASCE</name>
<accession>A0ABR0F3Q8</accession>
<dbReference type="Pfam" id="PF20233">
    <property type="entry name" value="DUF6590"/>
    <property type="match status" value="1"/>
</dbReference>
<protein>
    <recommendedName>
        <fullName evidence="2">DUF6590 domain-containing protein</fullName>
    </recommendedName>
</protein>
<dbReference type="InterPro" id="IPR046497">
    <property type="entry name" value="DUF6590"/>
</dbReference>
<sequence length="322" mass="35221">MPCVPLKKNTPSTASNVSNNSQARKPVPYVPTPSRAPPPPRTAPTTAGPAWRSKTVANKSVAPNALMRQTVKTQASRIDPTMASAMRQLNINNGGPPQPPSPPKDCFDPSMAPAPPDETAWQGSATPTIDSKLSTYEIAVFNKVCRRTTRTIADFKAGQIISVPYHVPNLNPSLKANHPRLALTCEGPVFSKRRILCVLYKFHQDLLCLSMFTFEGKGFGGKPEELRKEFVAVVNKGAEKFHNPGIYQPIEVETYDPARPMKETSCIKLTGPVTVNVSEHVGFVGRMDQLSWARLAALFEQRQKLARQKGFNFVGGKAKAMA</sequence>
<keyword evidence="4" id="KW-1185">Reference proteome</keyword>